<evidence type="ECO:0000313" key="1">
    <source>
        <dbReference type="EMBL" id="EUB54029.1"/>
    </source>
</evidence>
<dbReference type="Proteomes" id="UP000019149">
    <property type="component" value="Unassembled WGS sequence"/>
</dbReference>
<dbReference type="EMBL" id="APAU02000388">
    <property type="protein sequence ID" value="EUB54029.1"/>
    <property type="molecule type" value="Genomic_DNA"/>
</dbReference>
<gene>
    <name evidence="1" type="ORF">EGR_11112</name>
</gene>
<dbReference type="KEGG" id="egl:EGR_11112"/>
<sequence>MGIEAFARSLAQVPQITSPFTPYLSLRADPPELVLDVIIALSEVRDCFAAKAGAKVLVTLFKRFAFIIFEGVGAASPDVTSNYKEPETGVVHPFGQLVDSARIDSDPKCNEYVAYDTCQIEQRCLAWINP</sequence>
<proteinExistence type="predicted"/>
<accession>W6UKL1</accession>
<name>W6UKL1_ECHGR</name>
<evidence type="ECO:0000313" key="2">
    <source>
        <dbReference type="Proteomes" id="UP000019149"/>
    </source>
</evidence>
<reference evidence="1 2" key="1">
    <citation type="journal article" date="2013" name="Nat. Genet.">
        <title>The genome of the hydatid tapeworm Echinococcus granulosus.</title>
        <authorList>
            <person name="Zheng H."/>
            <person name="Zhang W."/>
            <person name="Zhang L."/>
            <person name="Zhang Z."/>
            <person name="Li J."/>
            <person name="Lu G."/>
            <person name="Zhu Y."/>
            <person name="Wang Y."/>
            <person name="Huang Y."/>
            <person name="Liu J."/>
            <person name="Kang H."/>
            <person name="Chen J."/>
            <person name="Wang L."/>
            <person name="Chen A."/>
            <person name="Yu S."/>
            <person name="Gao Z."/>
            <person name="Jin L."/>
            <person name="Gu W."/>
            <person name="Wang Z."/>
            <person name="Zhao L."/>
            <person name="Shi B."/>
            <person name="Wen H."/>
            <person name="Lin R."/>
            <person name="Jones M.K."/>
            <person name="Brejova B."/>
            <person name="Vinar T."/>
            <person name="Zhao G."/>
            <person name="McManus D.P."/>
            <person name="Chen Z."/>
            <person name="Zhou Y."/>
            <person name="Wang S."/>
        </authorList>
    </citation>
    <scope>NUCLEOTIDE SEQUENCE [LARGE SCALE GENOMIC DNA]</scope>
</reference>
<dbReference type="OrthoDB" id="10483828at2759"/>
<dbReference type="GeneID" id="36346825"/>
<dbReference type="AlphaFoldDB" id="W6UKL1"/>
<dbReference type="RefSeq" id="XP_024345225.1">
    <property type="nucleotide sequence ID" value="XM_024500359.1"/>
</dbReference>
<keyword evidence="2" id="KW-1185">Reference proteome</keyword>
<dbReference type="CTD" id="36346825"/>
<dbReference type="STRING" id="6210.W6UKL1"/>
<comment type="caution">
    <text evidence="1">The sequence shown here is derived from an EMBL/GenBank/DDBJ whole genome shotgun (WGS) entry which is preliminary data.</text>
</comment>
<organism evidence="1 2">
    <name type="scientific">Echinococcus granulosus</name>
    <name type="common">Hydatid tapeworm</name>
    <dbReference type="NCBI Taxonomy" id="6210"/>
    <lineage>
        <taxon>Eukaryota</taxon>
        <taxon>Metazoa</taxon>
        <taxon>Spiralia</taxon>
        <taxon>Lophotrochozoa</taxon>
        <taxon>Platyhelminthes</taxon>
        <taxon>Cestoda</taxon>
        <taxon>Eucestoda</taxon>
        <taxon>Cyclophyllidea</taxon>
        <taxon>Taeniidae</taxon>
        <taxon>Echinococcus</taxon>
        <taxon>Echinococcus granulosus group</taxon>
    </lineage>
</organism>
<protein>
    <submittedName>
        <fullName evidence="1">Uncharacterized protein</fullName>
    </submittedName>
</protein>